<protein>
    <submittedName>
        <fullName evidence="2">DUF2288 domain-containing protein</fullName>
    </submittedName>
</protein>
<dbReference type="EMBL" id="BMWW01000014">
    <property type="protein sequence ID" value="GGZ09951.1"/>
    <property type="molecule type" value="Genomic_DNA"/>
</dbReference>
<accession>A0A4P7B9M6</accession>
<evidence type="ECO:0000313" key="3">
    <source>
        <dbReference type="Proteomes" id="UP000294359"/>
    </source>
</evidence>
<reference evidence="1" key="3">
    <citation type="submission" date="2022-12" db="EMBL/GenBank/DDBJ databases">
        <authorList>
            <person name="Sun Q."/>
            <person name="Kim S."/>
        </authorList>
    </citation>
    <scope>NUCLEOTIDE SEQUENCE</scope>
    <source>
        <strain evidence="1">KCTC 12344</strain>
    </source>
</reference>
<reference evidence="2 3" key="2">
    <citation type="submission" date="2019-03" db="EMBL/GenBank/DDBJ databases">
        <title>Draft Genome Sequences of Six Type Strains of the Genus Massilia.</title>
        <authorList>
            <person name="Miess H."/>
            <person name="Frediansyhah A."/>
            <person name="Gross H."/>
        </authorList>
    </citation>
    <scope>NUCLEOTIDE SEQUENCE [LARGE SCALE GENOMIC DNA]</scope>
    <source>
        <strain evidence="2 3">DSM 17505</strain>
    </source>
</reference>
<proteinExistence type="predicted"/>
<dbReference type="InterPro" id="IPR018741">
    <property type="entry name" value="DUF2288"/>
</dbReference>
<dbReference type="OrthoDB" id="195194at2"/>
<evidence type="ECO:0000313" key="1">
    <source>
        <dbReference type="EMBL" id="GGZ09951.1"/>
    </source>
</evidence>
<sequence length="110" mass="12423">MPNNSLPLNPDKDVELRQKVNRETARLPWTELMRHFASGNVVWVADELDLVEVAVRIAHDDKASVGQWMAAGQIAKVSDVQAQGWLETQAQLWACVVSPFILVQQQKRPH</sequence>
<dbReference type="Pfam" id="PF10052">
    <property type="entry name" value="DUF2288"/>
    <property type="match status" value="1"/>
</dbReference>
<evidence type="ECO:0000313" key="2">
    <source>
        <dbReference type="EMBL" id="QBQ35064.1"/>
    </source>
</evidence>
<evidence type="ECO:0000313" key="4">
    <source>
        <dbReference type="Proteomes" id="UP000619512"/>
    </source>
</evidence>
<gene>
    <name evidence="2" type="ORF">E1742_01910</name>
    <name evidence="1" type="ORF">GCM10007388_49280</name>
</gene>
<dbReference type="RefSeq" id="WP_134383222.1">
    <property type="nucleotide sequence ID" value="NZ_BMWW01000014.1"/>
</dbReference>
<reference evidence="1" key="1">
    <citation type="journal article" date="2014" name="Int. J. Syst. Evol. Microbiol.">
        <title>Complete genome sequence of Corynebacterium casei LMG S-19264T (=DSM 44701T), isolated from a smear-ripened cheese.</title>
        <authorList>
            <consortium name="US DOE Joint Genome Institute (JGI-PGF)"/>
            <person name="Walter F."/>
            <person name="Albersmeier A."/>
            <person name="Kalinowski J."/>
            <person name="Ruckert C."/>
        </authorList>
    </citation>
    <scope>NUCLEOTIDE SEQUENCE</scope>
    <source>
        <strain evidence="1">KCTC 12344</strain>
    </source>
</reference>
<name>A0A4P7B9M6_9BURK</name>
<organism evidence="1 4">
    <name type="scientific">Pseudoduganella plicata</name>
    <dbReference type="NCBI Taxonomy" id="321984"/>
    <lineage>
        <taxon>Bacteria</taxon>
        <taxon>Pseudomonadati</taxon>
        <taxon>Pseudomonadota</taxon>
        <taxon>Betaproteobacteria</taxon>
        <taxon>Burkholderiales</taxon>
        <taxon>Oxalobacteraceae</taxon>
        <taxon>Telluria group</taxon>
        <taxon>Pseudoduganella</taxon>
    </lineage>
</organism>
<dbReference type="Proteomes" id="UP000619512">
    <property type="component" value="Unassembled WGS sequence"/>
</dbReference>
<keyword evidence="3" id="KW-1185">Reference proteome</keyword>
<dbReference type="AlphaFoldDB" id="A0A4P7B9M6"/>
<dbReference type="Proteomes" id="UP000294359">
    <property type="component" value="Chromosome"/>
</dbReference>
<dbReference type="EMBL" id="CP038026">
    <property type="protein sequence ID" value="QBQ35064.1"/>
    <property type="molecule type" value="Genomic_DNA"/>
</dbReference>